<comment type="caution">
    <text evidence="2">The sequence shown here is derived from an EMBL/GenBank/DDBJ whole genome shotgun (WGS) entry which is preliminary data.</text>
</comment>
<keyword evidence="3" id="KW-1185">Reference proteome</keyword>
<accession>A0A2G9H1K4</accession>
<dbReference type="SUPFAM" id="SSF81383">
    <property type="entry name" value="F-box domain"/>
    <property type="match status" value="1"/>
</dbReference>
<dbReference type="PANTHER" id="PTHR33784">
    <property type="entry name" value="OS05G0482100 PROTEIN"/>
    <property type="match status" value="1"/>
</dbReference>
<evidence type="ECO:0000259" key="1">
    <source>
        <dbReference type="PROSITE" id="PS50181"/>
    </source>
</evidence>
<dbReference type="PANTHER" id="PTHR33784:SF10">
    <property type="entry name" value="F-BOX PROTEIN"/>
    <property type="match status" value="1"/>
</dbReference>
<dbReference type="InterPro" id="IPR057136">
    <property type="entry name" value="At2g35280_TPR_dom"/>
</dbReference>
<dbReference type="Gene3D" id="1.20.1280.50">
    <property type="match status" value="1"/>
</dbReference>
<gene>
    <name evidence="2" type="ORF">CDL12_15990</name>
</gene>
<dbReference type="EMBL" id="NKXS01002940">
    <property type="protein sequence ID" value="PIN11408.1"/>
    <property type="molecule type" value="Genomic_DNA"/>
</dbReference>
<dbReference type="Pfam" id="PF23310">
    <property type="entry name" value="TPR_27"/>
    <property type="match status" value="1"/>
</dbReference>
<dbReference type="STRING" id="429701.A0A2G9H1K4"/>
<sequence length="268" mass="31245">MWLWYYARQRDFYFIHENLEEKINNHHLSVNINMRQAAESSNKKKQAFITSIENLPKELLVEILARVGTSSLVDLFSAKLSCKVFKKAAEDKCIYQRVALELDRFPLVSWKYLNENKRAFLTRCEECQNPEIMYRQAVLDYFSGKGTESGLECLERAVSSGHIGAMYVKSIVLIFSGNNESKETGIKWLAHMKNCRSRGLKVQREKLISMLKFIWLNNPLLMFRPVCCTREDNHRRRGGWSIDEEEVYCEACAADTEIGLFHNIFPRP</sequence>
<reference evidence="3" key="1">
    <citation type="journal article" date="2018" name="Gigascience">
        <title>Genome assembly of the Pink Ipe (Handroanthus impetiginosus, Bignoniaceae), a highly valued, ecologically keystone Neotropical timber forest tree.</title>
        <authorList>
            <person name="Silva-Junior O.B."/>
            <person name="Grattapaglia D."/>
            <person name="Novaes E."/>
            <person name="Collevatti R.G."/>
        </authorList>
    </citation>
    <scope>NUCLEOTIDE SEQUENCE [LARGE SCALE GENOMIC DNA]</scope>
    <source>
        <strain evidence="3">cv. UFG-1</strain>
    </source>
</reference>
<evidence type="ECO:0000313" key="3">
    <source>
        <dbReference type="Proteomes" id="UP000231279"/>
    </source>
</evidence>
<dbReference type="InterPro" id="IPR036047">
    <property type="entry name" value="F-box-like_dom_sf"/>
</dbReference>
<dbReference type="InterPro" id="IPR040338">
    <property type="entry name" value="At1g67623-like"/>
</dbReference>
<organism evidence="2 3">
    <name type="scientific">Handroanthus impetiginosus</name>
    <dbReference type="NCBI Taxonomy" id="429701"/>
    <lineage>
        <taxon>Eukaryota</taxon>
        <taxon>Viridiplantae</taxon>
        <taxon>Streptophyta</taxon>
        <taxon>Embryophyta</taxon>
        <taxon>Tracheophyta</taxon>
        <taxon>Spermatophyta</taxon>
        <taxon>Magnoliopsida</taxon>
        <taxon>eudicotyledons</taxon>
        <taxon>Gunneridae</taxon>
        <taxon>Pentapetalae</taxon>
        <taxon>asterids</taxon>
        <taxon>lamiids</taxon>
        <taxon>Lamiales</taxon>
        <taxon>Bignoniaceae</taxon>
        <taxon>Crescentiina</taxon>
        <taxon>Tabebuia alliance</taxon>
        <taxon>Handroanthus</taxon>
    </lineage>
</organism>
<dbReference type="Pfam" id="PF12937">
    <property type="entry name" value="F-box-like"/>
    <property type="match status" value="1"/>
</dbReference>
<dbReference type="InterPro" id="IPR001810">
    <property type="entry name" value="F-box_dom"/>
</dbReference>
<evidence type="ECO:0000313" key="2">
    <source>
        <dbReference type="EMBL" id="PIN11408.1"/>
    </source>
</evidence>
<dbReference type="Proteomes" id="UP000231279">
    <property type="component" value="Unassembled WGS sequence"/>
</dbReference>
<dbReference type="PROSITE" id="PS50181">
    <property type="entry name" value="FBOX"/>
    <property type="match status" value="1"/>
</dbReference>
<proteinExistence type="predicted"/>
<feature type="domain" description="F-box" evidence="1">
    <location>
        <begin position="49"/>
        <end position="98"/>
    </location>
</feature>
<name>A0A2G9H1K4_9LAMI</name>
<protein>
    <recommendedName>
        <fullName evidence="1">F-box domain-containing protein</fullName>
    </recommendedName>
</protein>
<dbReference type="AlphaFoldDB" id="A0A2G9H1K4"/>
<dbReference type="OrthoDB" id="1926629at2759"/>